<evidence type="ECO:0000256" key="2">
    <source>
        <dbReference type="SAM" id="Phobius"/>
    </source>
</evidence>
<dbReference type="OrthoDB" id="9983194at2"/>
<dbReference type="Proteomes" id="UP000010798">
    <property type="component" value="Chromosome"/>
</dbReference>
<dbReference type="HOGENOM" id="CLU_1833872_0_0_0"/>
<feature type="transmembrane region" description="Helical" evidence="2">
    <location>
        <begin position="60"/>
        <end position="77"/>
    </location>
</feature>
<feature type="compositionally biased region" description="Basic and acidic residues" evidence="1">
    <location>
        <begin position="127"/>
        <end position="140"/>
    </location>
</feature>
<keyword evidence="4" id="KW-1185">Reference proteome</keyword>
<protein>
    <submittedName>
        <fullName evidence="3">Uncharacterized protein</fullName>
    </submittedName>
</protein>
<keyword evidence="2" id="KW-0472">Membrane</keyword>
<dbReference type="AlphaFoldDB" id="L0D7E6"/>
<dbReference type="STRING" id="886293.Sinac_0758"/>
<evidence type="ECO:0000313" key="4">
    <source>
        <dbReference type="Proteomes" id="UP000010798"/>
    </source>
</evidence>
<sequence>MGKFSGNCSGMFLGLLRGVSRRAADQVRSDENSTDSTRHRSPPAEPRIVRRDFFRYSNRQFMVLIITLSLCFAANRHNNIDDLVFVLRLVMSPTFLWILLNLVALWLIPHVIRKSQGITTARQNDAPSKHTKAEARSVAD</sequence>
<feature type="transmembrane region" description="Helical" evidence="2">
    <location>
        <begin position="83"/>
        <end position="108"/>
    </location>
</feature>
<feature type="region of interest" description="Disordered" evidence="1">
    <location>
        <begin position="119"/>
        <end position="140"/>
    </location>
</feature>
<accession>L0D7E6</accession>
<dbReference type="KEGG" id="saci:Sinac_0758"/>
<reference evidence="3 4" key="1">
    <citation type="submission" date="2012-02" db="EMBL/GenBank/DDBJ databases">
        <title>Complete sequence of chromosome of Singulisphaera acidiphila DSM 18658.</title>
        <authorList>
            <consortium name="US DOE Joint Genome Institute (JGI-PGF)"/>
            <person name="Lucas S."/>
            <person name="Copeland A."/>
            <person name="Lapidus A."/>
            <person name="Glavina del Rio T."/>
            <person name="Dalin E."/>
            <person name="Tice H."/>
            <person name="Bruce D."/>
            <person name="Goodwin L."/>
            <person name="Pitluck S."/>
            <person name="Peters L."/>
            <person name="Ovchinnikova G."/>
            <person name="Chertkov O."/>
            <person name="Kyrpides N."/>
            <person name="Mavromatis K."/>
            <person name="Ivanova N."/>
            <person name="Brettin T."/>
            <person name="Detter J.C."/>
            <person name="Han C."/>
            <person name="Larimer F."/>
            <person name="Land M."/>
            <person name="Hauser L."/>
            <person name="Markowitz V."/>
            <person name="Cheng J.-F."/>
            <person name="Hugenholtz P."/>
            <person name="Woyke T."/>
            <person name="Wu D."/>
            <person name="Tindall B."/>
            <person name="Pomrenke H."/>
            <person name="Brambilla E."/>
            <person name="Klenk H.-P."/>
            <person name="Eisen J.A."/>
        </authorList>
    </citation>
    <scope>NUCLEOTIDE SEQUENCE [LARGE SCALE GENOMIC DNA]</scope>
    <source>
        <strain evidence="4">ATCC BAA-1392 / DSM 18658 / VKM B-2454 / MOB10</strain>
    </source>
</reference>
<keyword evidence="2" id="KW-0812">Transmembrane</keyword>
<dbReference type="EMBL" id="CP003364">
    <property type="protein sequence ID" value="AGA25167.1"/>
    <property type="molecule type" value="Genomic_DNA"/>
</dbReference>
<dbReference type="RefSeq" id="WP_015244347.1">
    <property type="nucleotide sequence ID" value="NC_019892.1"/>
</dbReference>
<gene>
    <name evidence="3" type="ordered locus">Sinac_0758</name>
</gene>
<organism evidence="3 4">
    <name type="scientific">Singulisphaera acidiphila (strain ATCC BAA-1392 / DSM 18658 / VKM B-2454 / MOB10)</name>
    <dbReference type="NCBI Taxonomy" id="886293"/>
    <lineage>
        <taxon>Bacteria</taxon>
        <taxon>Pseudomonadati</taxon>
        <taxon>Planctomycetota</taxon>
        <taxon>Planctomycetia</taxon>
        <taxon>Isosphaerales</taxon>
        <taxon>Isosphaeraceae</taxon>
        <taxon>Singulisphaera</taxon>
    </lineage>
</organism>
<name>L0D7E6_SINAD</name>
<proteinExistence type="predicted"/>
<keyword evidence="2" id="KW-1133">Transmembrane helix</keyword>
<evidence type="ECO:0000256" key="1">
    <source>
        <dbReference type="SAM" id="MobiDB-lite"/>
    </source>
</evidence>
<evidence type="ECO:0000313" key="3">
    <source>
        <dbReference type="EMBL" id="AGA25167.1"/>
    </source>
</evidence>